<dbReference type="GO" id="GO:0006817">
    <property type="term" value="P:phosphate ion transport"/>
    <property type="evidence" value="ECO:0007669"/>
    <property type="project" value="UniProtKB-KW"/>
</dbReference>
<feature type="domain" description="Major facilitator superfamily (MFS) profile" evidence="9">
    <location>
        <begin position="50"/>
        <end position="512"/>
    </location>
</feature>
<keyword evidence="11" id="KW-1185">Reference proteome</keyword>
<feature type="transmembrane region" description="Helical" evidence="8">
    <location>
        <begin position="132"/>
        <end position="152"/>
    </location>
</feature>
<dbReference type="EMBL" id="LFYR01001802">
    <property type="protein sequence ID" value="KMZ59346.1"/>
    <property type="molecule type" value="Genomic_DNA"/>
</dbReference>
<evidence type="ECO:0000256" key="8">
    <source>
        <dbReference type="SAM" id="Phobius"/>
    </source>
</evidence>
<evidence type="ECO:0000313" key="10">
    <source>
        <dbReference type="EMBL" id="KMZ59346.1"/>
    </source>
</evidence>
<dbReference type="PROSITE" id="PS50850">
    <property type="entry name" value="MFS"/>
    <property type="match status" value="1"/>
</dbReference>
<feature type="transmembrane region" description="Helical" evidence="8">
    <location>
        <begin position="405"/>
        <end position="424"/>
    </location>
</feature>
<keyword evidence="2" id="KW-0592">Phosphate transport</keyword>
<feature type="transmembrane region" description="Helical" evidence="8">
    <location>
        <begin position="430"/>
        <end position="448"/>
    </location>
</feature>
<dbReference type="OMA" id="WTSIPTI"/>
<dbReference type="InterPro" id="IPR036259">
    <property type="entry name" value="MFS_trans_sf"/>
</dbReference>
<dbReference type="STRING" id="29655.A0A0K9NRE8"/>
<gene>
    <name evidence="10" type="ORF">ZOSMA_69G00430</name>
</gene>
<dbReference type="AlphaFoldDB" id="A0A0K9NRE8"/>
<dbReference type="InterPro" id="IPR011701">
    <property type="entry name" value="MFS"/>
</dbReference>
<evidence type="ECO:0000256" key="7">
    <source>
        <dbReference type="ARBA" id="ARBA00044504"/>
    </source>
</evidence>
<proteinExistence type="inferred from homology"/>
<feature type="transmembrane region" description="Helical" evidence="8">
    <location>
        <begin position="460"/>
        <end position="480"/>
    </location>
</feature>
<accession>A0A0K9NRE8</accession>
<evidence type="ECO:0000313" key="11">
    <source>
        <dbReference type="Proteomes" id="UP000036987"/>
    </source>
</evidence>
<feature type="transmembrane region" description="Helical" evidence="8">
    <location>
        <begin position="486"/>
        <end position="507"/>
    </location>
</feature>
<evidence type="ECO:0000256" key="5">
    <source>
        <dbReference type="ARBA" id="ARBA00022989"/>
    </source>
</evidence>
<keyword evidence="5 8" id="KW-1133">Transmembrane helix</keyword>
<keyword evidence="4" id="KW-0769">Symport</keyword>
<keyword evidence="6 8" id="KW-0472">Membrane</keyword>
<feature type="transmembrane region" description="Helical" evidence="8">
    <location>
        <begin position="222"/>
        <end position="240"/>
    </location>
</feature>
<dbReference type="PANTHER" id="PTHR24064">
    <property type="entry name" value="SOLUTE CARRIER FAMILY 22 MEMBER"/>
    <property type="match status" value="1"/>
</dbReference>
<feature type="transmembrane region" description="Helical" evidence="8">
    <location>
        <begin position="252"/>
        <end position="271"/>
    </location>
</feature>
<evidence type="ECO:0000256" key="3">
    <source>
        <dbReference type="ARBA" id="ARBA00022692"/>
    </source>
</evidence>
<dbReference type="Gene3D" id="1.20.1250.20">
    <property type="entry name" value="MFS general substrate transporter like domains"/>
    <property type="match status" value="1"/>
</dbReference>
<dbReference type="InterPro" id="IPR020846">
    <property type="entry name" value="MFS_dom"/>
</dbReference>
<reference evidence="11" key="1">
    <citation type="journal article" date="2016" name="Nature">
        <title>The genome of the seagrass Zostera marina reveals angiosperm adaptation to the sea.</title>
        <authorList>
            <person name="Olsen J.L."/>
            <person name="Rouze P."/>
            <person name="Verhelst B."/>
            <person name="Lin Y.-C."/>
            <person name="Bayer T."/>
            <person name="Collen J."/>
            <person name="Dattolo E."/>
            <person name="De Paoli E."/>
            <person name="Dittami S."/>
            <person name="Maumus F."/>
            <person name="Michel G."/>
            <person name="Kersting A."/>
            <person name="Lauritano C."/>
            <person name="Lohaus R."/>
            <person name="Toepel M."/>
            <person name="Tonon T."/>
            <person name="Vanneste K."/>
            <person name="Amirebrahimi M."/>
            <person name="Brakel J."/>
            <person name="Bostroem C."/>
            <person name="Chovatia M."/>
            <person name="Grimwood J."/>
            <person name="Jenkins J.W."/>
            <person name="Jueterbock A."/>
            <person name="Mraz A."/>
            <person name="Stam W.T."/>
            <person name="Tice H."/>
            <person name="Bornberg-Bauer E."/>
            <person name="Green P.J."/>
            <person name="Pearson G.A."/>
            <person name="Procaccini G."/>
            <person name="Duarte C.M."/>
            <person name="Schmutz J."/>
            <person name="Reusch T.B.H."/>
            <person name="Van de Peer Y."/>
        </authorList>
    </citation>
    <scope>NUCLEOTIDE SEQUENCE [LARGE SCALE GENOMIC DNA]</scope>
    <source>
        <strain evidence="11">cv. Finnish</strain>
    </source>
</reference>
<keyword evidence="3 8" id="KW-0812">Transmembrane</keyword>
<evidence type="ECO:0000256" key="2">
    <source>
        <dbReference type="ARBA" id="ARBA00022592"/>
    </source>
</evidence>
<evidence type="ECO:0000256" key="1">
    <source>
        <dbReference type="ARBA" id="ARBA00004141"/>
    </source>
</evidence>
<dbReference type="OrthoDB" id="5296287at2759"/>
<feature type="transmembrane region" description="Helical" evidence="8">
    <location>
        <begin position="164"/>
        <end position="187"/>
    </location>
</feature>
<evidence type="ECO:0000259" key="9">
    <source>
        <dbReference type="PROSITE" id="PS50850"/>
    </source>
</evidence>
<comment type="caution">
    <text evidence="10">The sequence shown here is derived from an EMBL/GenBank/DDBJ whole genome shotgun (WGS) entry which is preliminary data.</text>
</comment>
<name>A0A0K9NRE8_ZOSMR</name>
<evidence type="ECO:0000256" key="6">
    <source>
        <dbReference type="ARBA" id="ARBA00023136"/>
    </source>
</evidence>
<dbReference type="GO" id="GO:0015293">
    <property type="term" value="F:symporter activity"/>
    <property type="evidence" value="ECO:0007669"/>
    <property type="project" value="UniProtKB-KW"/>
</dbReference>
<dbReference type="Proteomes" id="UP000036987">
    <property type="component" value="Unassembled WGS sequence"/>
</dbReference>
<keyword evidence="2" id="KW-0813">Transport</keyword>
<dbReference type="GO" id="GO:0016020">
    <property type="term" value="C:membrane"/>
    <property type="evidence" value="ECO:0007669"/>
    <property type="project" value="UniProtKB-SubCell"/>
</dbReference>
<evidence type="ECO:0000256" key="4">
    <source>
        <dbReference type="ARBA" id="ARBA00022847"/>
    </source>
</evidence>
<dbReference type="Pfam" id="PF07690">
    <property type="entry name" value="MFS_1"/>
    <property type="match status" value="1"/>
</dbReference>
<dbReference type="SUPFAM" id="SSF103473">
    <property type="entry name" value="MFS general substrate transporter"/>
    <property type="match status" value="1"/>
</dbReference>
<sequence>MEKYSAPLLHDLPPSTKSDDENPPTLRLRPSLDHAIEQCVGTMGTAQLFQAFIISIAWIFDAQQTFISVFVDRTPDWHCTNTTDDTNYAPCSTTANTFCAFPQSSWSWDEASYVSTVSEWNLECYGGGSINVAGFPASAFFAGCLFGGILLATLGDSTLGRKKMLCFTSLAMSAIGIVTAFSPNVWIYTFLRFLTGFARATIGTSALVLAVEIVGSKWRGQVSILGFFLFTFGFISLPGIAYATEGSTWRSLYLWTSLPAFGYSVLIFFFVHESPRWLLVRGRREEAIQILKTMGSSNGHSLTMSFYNLVISDDVGDSESAAVGDLYSALKVLVGSRWASRRLAAAMTVAFGVGLLYYGIPLGVGHLDFNLYLIVTFNAISELPSLLLTLLYVDRLNRRSTMLMLTTASGAASLACVFVTNTLVQMMIEVSAFFGTITAFNLMLIYTLELFPTCVRNSAVAMVRQALVLGGVFSPMLIAIGRTQGIFWSFGMFGFVIGSCGLFTVCLPETRGTDICDTMDEQELCNKI</sequence>
<protein>
    <submittedName>
        <fullName evidence="10">Organic cation/carnitine transporter 3</fullName>
    </submittedName>
</protein>
<feature type="transmembrane region" description="Helical" evidence="8">
    <location>
        <begin position="372"/>
        <end position="393"/>
    </location>
</feature>
<organism evidence="10 11">
    <name type="scientific">Zostera marina</name>
    <name type="common">Eelgrass</name>
    <dbReference type="NCBI Taxonomy" id="29655"/>
    <lineage>
        <taxon>Eukaryota</taxon>
        <taxon>Viridiplantae</taxon>
        <taxon>Streptophyta</taxon>
        <taxon>Embryophyta</taxon>
        <taxon>Tracheophyta</taxon>
        <taxon>Spermatophyta</taxon>
        <taxon>Magnoliopsida</taxon>
        <taxon>Liliopsida</taxon>
        <taxon>Zosteraceae</taxon>
        <taxon>Zostera</taxon>
    </lineage>
</organism>
<feature type="transmembrane region" description="Helical" evidence="8">
    <location>
        <begin position="343"/>
        <end position="360"/>
    </location>
</feature>
<comment type="subcellular location">
    <subcellularLocation>
        <location evidence="1">Membrane</location>
        <topology evidence="1">Multi-pass membrane protein</topology>
    </subcellularLocation>
</comment>
<feature type="transmembrane region" description="Helical" evidence="8">
    <location>
        <begin position="193"/>
        <end position="215"/>
    </location>
</feature>
<comment type="similarity">
    <text evidence="7">Belongs to the major facilitator superfamily. Phosphate:H(+) symporter (TC 2.A.1.9) family.</text>
</comment>